<dbReference type="CDD" id="cd05233">
    <property type="entry name" value="SDR_c"/>
    <property type="match status" value="1"/>
</dbReference>
<accession>A0A7C8MG25</accession>
<evidence type="ECO:0008006" key="5">
    <source>
        <dbReference type="Google" id="ProtNLM"/>
    </source>
</evidence>
<dbReference type="OrthoDB" id="1933717at2759"/>
<dbReference type="PRINTS" id="PR00081">
    <property type="entry name" value="GDHRDH"/>
</dbReference>
<proteinExistence type="inferred from homology"/>
<dbReference type="InterPro" id="IPR002347">
    <property type="entry name" value="SDR_fam"/>
</dbReference>
<sequence length="306" mass="33327">MDYGDLNLVTWPVQLTKAWHRDMYPLLEPSRPELSAKGKTVLVTGASGGVGKAIVKAWAIAGAASIVITGRKVEALNEVAASVIATSPGTKVLVCPADLTDEQSVQELWETVRAKIGAVDVLINDAGSMNYATIGEIEPLQWWNDFEVNVKGPYLMCHHFVKQAQGKNSTVITVGTGAAATIFPNMSSYTCSKLAQAKLMEFLHAEHPQIRSFTLLPGLLKTAMTAKAYLPYALDDPMLSGGLSLFLCTSRADWMQGRVMSVNWDIEEMEAHKLQIQRDGLTKLNFVNAKLGKGGHPWDQNTNPDT</sequence>
<comment type="caution">
    <text evidence="3">The sequence shown here is derived from an EMBL/GenBank/DDBJ whole genome shotgun (WGS) entry which is preliminary data.</text>
</comment>
<name>A0A7C8MG25_9PLEO</name>
<evidence type="ECO:0000256" key="1">
    <source>
        <dbReference type="ARBA" id="ARBA00006484"/>
    </source>
</evidence>
<evidence type="ECO:0000313" key="4">
    <source>
        <dbReference type="Proteomes" id="UP000481861"/>
    </source>
</evidence>
<evidence type="ECO:0000256" key="2">
    <source>
        <dbReference type="ARBA" id="ARBA00023002"/>
    </source>
</evidence>
<protein>
    <recommendedName>
        <fullName evidence="5">NAD(P)-binding protein</fullName>
    </recommendedName>
</protein>
<keyword evidence="4" id="KW-1185">Reference proteome</keyword>
<dbReference type="Pfam" id="PF00106">
    <property type="entry name" value="adh_short"/>
    <property type="match status" value="1"/>
</dbReference>
<dbReference type="PANTHER" id="PTHR43115:SF4">
    <property type="entry name" value="DEHYDROGENASE_REDUCTASE SDR FAMILY MEMBER 11"/>
    <property type="match status" value="1"/>
</dbReference>
<dbReference type="InterPro" id="IPR036291">
    <property type="entry name" value="NAD(P)-bd_dom_sf"/>
</dbReference>
<dbReference type="AlphaFoldDB" id="A0A7C8MG25"/>
<evidence type="ECO:0000313" key="3">
    <source>
        <dbReference type="EMBL" id="KAF2872422.1"/>
    </source>
</evidence>
<gene>
    <name evidence="3" type="ORF">BDV95DRAFT_569698</name>
</gene>
<dbReference type="EMBL" id="JAADJZ010000009">
    <property type="protein sequence ID" value="KAF2872422.1"/>
    <property type="molecule type" value="Genomic_DNA"/>
</dbReference>
<comment type="similarity">
    <text evidence="1">Belongs to the short-chain dehydrogenases/reductases (SDR) family.</text>
</comment>
<dbReference type="SUPFAM" id="SSF51735">
    <property type="entry name" value="NAD(P)-binding Rossmann-fold domains"/>
    <property type="match status" value="1"/>
</dbReference>
<dbReference type="GO" id="GO:0016491">
    <property type="term" value="F:oxidoreductase activity"/>
    <property type="evidence" value="ECO:0007669"/>
    <property type="project" value="UniProtKB-KW"/>
</dbReference>
<dbReference type="PANTHER" id="PTHR43115">
    <property type="entry name" value="DEHYDROGENASE/REDUCTASE SDR FAMILY MEMBER 11"/>
    <property type="match status" value="1"/>
</dbReference>
<dbReference type="Gene3D" id="3.40.50.720">
    <property type="entry name" value="NAD(P)-binding Rossmann-like Domain"/>
    <property type="match status" value="1"/>
</dbReference>
<dbReference type="Proteomes" id="UP000481861">
    <property type="component" value="Unassembled WGS sequence"/>
</dbReference>
<organism evidence="3 4">
    <name type="scientific">Massariosphaeria phaeospora</name>
    <dbReference type="NCBI Taxonomy" id="100035"/>
    <lineage>
        <taxon>Eukaryota</taxon>
        <taxon>Fungi</taxon>
        <taxon>Dikarya</taxon>
        <taxon>Ascomycota</taxon>
        <taxon>Pezizomycotina</taxon>
        <taxon>Dothideomycetes</taxon>
        <taxon>Pleosporomycetidae</taxon>
        <taxon>Pleosporales</taxon>
        <taxon>Pleosporales incertae sedis</taxon>
        <taxon>Massariosphaeria</taxon>
    </lineage>
</organism>
<keyword evidence="2" id="KW-0560">Oxidoreductase</keyword>
<reference evidence="3 4" key="1">
    <citation type="submission" date="2020-01" db="EMBL/GenBank/DDBJ databases">
        <authorList>
            <consortium name="DOE Joint Genome Institute"/>
            <person name="Haridas S."/>
            <person name="Albert R."/>
            <person name="Binder M."/>
            <person name="Bloem J."/>
            <person name="Labutti K."/>
            <person name="Salamov A."/>
            <person name="Andreopoulos B."/>
            <person name="Baker S.E."/>
            <person name="Barry K."/>
            <person name="Bills G."/>
            <person name="Bluhm B.H."/>
            <person name="Cannon C."/>
            <person name="Castanera R."/>
            <person name="Culley D.E."/>
            <person name="Daum C."/>
            <person name="Ezra D."/>
            <person name="Gonzalez J.B."/>
            <person name="Henrissat B."/>
            <person name="Kuo A."/>
            <person name="Liang C."/>
            <person name="Lipzen A."/>
            <person name="Lutzoni F."/>
            <person name="Magnuson J."/>
            <person name="Mondo S."/>
            <person name="Nolan M."/>
            <person name="Ohm R."/>
            <person name="Pangilinan J."/>
            <person name="Park H.-J.H."/>
            <person name="Ramirez L."/>
            <person name="Alfaro M."/>
            <person name="Sun H."/>
            <person name="Tritt A."/>
            <person name="Yoshinaga Y."/>
            <person name="Zwiers L.-H.L."/>
            <person name="Turgeon B.G."/>
            <person name="Goodwin S.B."/>
            <person name="Spatafora J.W."/>
            <person name="Crous P.W."/>
            <person name="Grigoriev I.V."/>
        </authorList>
    </citation>
    <scope>NUCLEOTIDE SEQUENCE [LARGE SCALE GENOMIC DNA]</scope>
    <source>
        <strain evidence="3 4">CBS 611.86</strain>
    </source>
</reference>